<keyword evidence="11" id="KW-1185">Reference proteome</keyword>
<keyword evidence="7 8" id="KW-0472">Membrane</keyword>
<evidence type="ECO:0000256" key="4">
    <source>
        <dbReference type="ARBA" id="ARBA00022679"/>
    </source>
</evidence>
<evidence type="ECO:0000256" key="8">
    <source>
        <dbReference type="SAM" id="Phobius"/>
    </source>
</evidence>
<comment type="caution">
    <text evidence="10">The sequence shown here is derived from an EMBL/GenBank/DDBJ whole genome shotgun (WGS) entry which is preliminary data.</text>
</comment>
<evidence type="ECO:0000256" key="2">
    <source>
        <dbReference type="ARBA" id="ARBA00022475"/>
    </source>
</evidence>
<feature type="transmembrane region" description="Helical" evidence="8">
    <location>
        <begin position="160"/>
        <end position="186"/>
    </location>
</feature>
<evidence type="ECO:0000256" key="1">
    <source>
        <dbReference type="ARBA" id="ARBA00004651"/>
    </source>
</evidence>
<evidence type="ECO:0000259" key="9">
    <source>
        <dbReference type="Pfam" id="PF13231"/>
    </source>
</evidence>
<feature type="transmembrane region" description="Helical" evidence="8">
    <location>
        <begin position="198"/>
        <end position="218"/>
    </location>
</feature>
<feature type="transmembrane region" description="Helical" evidence="8">
    <location>
        <begin position="287"/>
        <end position="308"/>
    </location>
</feature>
<keyword evidence="6 8" id="KW-1133">Transmembrane helix</keyword>
<feature type="transmembrane region" description="Helical" evidence="8">
    <location>
        <begin position="12"/>
        <end position="30"/>
    </location>
</feature>
<dbReference type="RefSeq" id="WP_231815239.1">
    <property type="nucleotide sequence ID" value="NZ_JAJOZR010000008.1"/>
</dbReference>
<name>A0A9X1T115_9HYPH</name>
<dbReference type="GO" id="GO:0016763">
    <property type="term" value="F:pentosyltransferase activity"/>
    <property type="evidence" value="ECO:0007669"/>
    <property type="project" value="TreeGrafter"/>
</dbReference>
<accession>A0A9X1T115</accession>
<evidence type="ECO:0000256" key="7">
    <source>
        <dbReference type="ARBA" id="ARBA00023136"/>
    </source>
</evidence>
<dbReference type="EC" id="2.4.-.-" evidence="10"/>
<gene>
    <name evidence="10" type="ORF">LRX75_13720</name>
</gene>
<dbReference type="PANTHER" id="PTHR33908">
    <property type="entry name" value="MANNOSYLTRANSFERASE YKCB-RELATED"/>
    <property type="match status" value="1"/>
</dbReference>
<keyword evidence="2" id="KW-1003">Cell membrane</keyword>
<dbReference type="InterPro" id="IPR038731">
    <property type="entry name" value="RgtA/B/C-like"/>
</dbReference>
<proteinExistence type="predicted"/>
<comment type="subcellular location">
    <subcellularLocation>
        <location evidence="1">Cell membrane</location>
        <topology evidence="1">Multi-pass membrane protein</topology>
    </subcellularLocation>
</comment>
<dbReference type="InterPro" id="IPR050297">
    <property type="entry name" value="LipidA_mod_glycosyltrf_83"/>
</dbReference>
<evidence type="ECO:0000313" key="10">
    <source>
        <dbReference type="EMBL" id="MCD7110096.1"/>
    </source>
</evidence>
<dbReference type="GO" id="GO:0005886">
    <property type="term" value="C:plasma membrane"/>
    <property type="evidence" value="ECO:0007669"/>
    <property type="project" value="UniProtKB-SubCell"/>
</dbReference>
<dbReference type="EMBL" id="JAJOZR010000008">
    <property type="protein sequence ID" value="MCD7110096.1"/>
    <property type="molecule type" value="Genomic_DNA"/>
</dbReference>
<dbReference type="AlphaFoldDB" id="A0A9X1T115"/>
<feature type="transmembrane region" description="Helical" evidence="8">
    <location>
        <begin position="248"/>
        <end position="275"/>
    </location>
</feature>
<feature type="transmembrane region" description="Helical" evidence="8">
    <location>
        <begin position="315"/>
        <end position="333"/>
    </location>
</feature>
<dbReference type="Pfam" id="PF13231">
    <property type="entry name" value="PMT_2"/>
    <property type="match status" value="1"/>
</dbReference>
<sequence length="505" mass="55080">MIEALSRRRGWLAGLLALYFLVNIALRLALPASLELDEGQQLFLAQWLAVGYDSQPPFYNWLQYGVVQLLGDTVLALSLLKNAMLFACYGLVGMTAARIIRNPVLIVIAVLGLLTVPQVVFEAQRDLTHTVAVLFAACLFVYALVATLQQPTAGHYALTGLAIGLGTIAKYNFVLLPVAALVAVLLDPVFRRRLFDVRLVLTAVVAAAIVMPHGVWFLEHFRTATDRTLGKLTQDGDDGRLDQIADGLISLAQALIAFSVVTIGVFAGIFARLLPAAWRAESAWSRLIGRMLLVLVAALVLLVLVGGASHIKDRWLTPFFFLLPVYLALKIDLLDQPLGAAPKHFGRIAILLMVAVPLVLFVRVPAARLTGDYKKINVPYQPAIEAILATGRHPPTLIATADLQMAGNLRLNAPGIPVMIPGYEAFQPQVAFDAGHPLLMVWRDEGHADAPLAPLLRDWQDAYVRAAAGGTSRPVEAQDIALPYHYGRPGDLYHVRYAWVYPPTP</sequence>
<feature type="transmembrane region" description="Helical" evidence="8">
    <location>
        <begin position="345"/>
        <end position="366"/>
    </location>
</feature>
<evidence type="ECO:0000256" key="3">
    <source>
        <dbReference type="ARBA" id="ARBA00022676"/>
    </source>
</evidence>
<keyword evidence="5 8" id="KW-0812">Transmembrane</keyword>
<feature type="domain" description="Glycosyltransferase RgtA/B/C/D-like" evidence="9">
    <location>
        <begin position="55"/>
        <end position="216"/>
    </location>
</feature>
<dbReference type="GO" id="GO:0009103">
    <property type="term" value="P:lipopolysaccharide biosynthetic process"/>
    <property type="evidence" value="ECO:0007669"/>
    <property type="project" value="UniProtKB-ARBA"/>
</dbReference>
<feature type="transmembrane region" description="Helical" evidence="8">
    <location>
        <begin position="127"/>
        <end position="148"/>
    </location>
</feature>
<evidence type="ECO:0000313" key="11">
    <source>
        <dbReference type="Proteomes" id="UP001139089"/>
    </source>
</evidence>
<dbReference type="PANTHER" id="PTHR33908:SF11">
    <property type="entry name" value="MEMBRANE PROTEIN"/>
    <property type="match status" value="1"/>
</dbReference>
<protein>
    <submittedName>
        <fullName evidence="10">Glycosyltransferase family 39 protein</fullName>
        <ecNumber evidence="10">2.4.-.-</ecNumber>
    </submittedName>
</protein>
<reference evidence="10" key="1">
    <citation type="submission" date="2021-12" db="EMBL/GenBank/DDBJ databases">
        <authorList>
            <person name="Li Y."/>
        </authorList>
    </citation>
    <scope>NUCLEOTIDE SEQUENCE</scope>
    <source>
        <strain evidence="10">DKSPLA3</strain>
    </source>
</reference>
<dbReference type="Proteomes" id="UP001139089">
    <property type="component" value="Unassembled WGS sequence"/>
</dbReference>
<feature type="transmembrane region" description="Helical" evidence="8">
    <location>
        <begin position="74"/>
        <end position="92"/>
    </location>
</feature>
<evidence type="ECO:0000256" key="6">
    <source>
        <dbReference type="ARBA" id="ARBA00022989"/>
    </source>
</evidence>
<organism evidence="10 11">
    <name type="scientific">Rhizobium quercicola</name>
    <dbReference type="NCBI Taxonomy" id="2901226"/>
    <lineage>
        <taxon>Bacteria</taxon>
        <taxon>Pseudomonadati</taxon>
        <taxon>Pseudomonadota</taxon>
        <taxon>Alphaproteobacteria</taxon>
        <taxon>Hyphomicrobiales</taxon>
        <taxon>Rhizobiaceae</taxon>
        <taxon>Rhizobium/Agrobacterium group</taxon>
        <taxon>Rhizobium</taxon>
    </lineage>
</organism>
<keyword evidence="4 10" id="KW-0808">Transferase</keyword>
<keyword evidence="3 10" id="KW-0328">Glycosyltransferase</keyword>
<evidence type="ECO:0000256" key="5">
    <source>
        <dbReference type="ARBA" id="ARBA00022692"/>
    </source>
</evidence>
<feature type="transmembrane region" description="Helical" evidence="8">
    <location>
        <begin position="104"/>
        <end position="121"/>
    </location>
</feature>